<sequence>MSLELAAEVDPYHHRCQSCYEAWAARKEAEEWRLWEEYQADRQAELRDGLLSDKAKPTRARKEWTCELCRGKINPGETYQRVSVYMSGNYPDRYPVCSTCRPTEQEQGQSMKGAHPVG</sequence>
<comment type="caution">
    <text evidence="1">The sequence shown here is derived from an EMBL/GenBank/DDBJ whole genome shotgun (WGS) entry which is preliminary data.</text>
</comment>
<dbReference type="AlphaFoldDB" id="A0A6B1DYX9"/>
<evidence type="ECO:0000313" key="1">
    <source>
        <dbReference type="EMBL" id="MYD91872.1"/>
    </source>
</evidence>
<dbReference type="EMBL" id="VXPY01000119">
    <property type="protein sequence ID" value="MYD91872.1"/>
    <property type="molecule type" value="Genomic_DNA"/>
</dbReference>
<gene>
    <name evidence="1" type="ORF">F4Y08_16335</name>
</gene>
<name>A0A6B1DYX9_9CHLR</name>
<proteinExistence type="predicted"/>
<organism evidence="1">
    <name type="scientific">Caldilineaceae bacterium SB0662_bin_9</name>
    <dbReference type="NCBI Taxonomy" id="2605258"/>
    <lineage>
        <taxon>Bacteria</taxon>
        <taxon>Bacillati</taxon>
        <taxon>Chloroflexota</taxon>
        <taxon>Caldilineae</taxon>
        <taxon>Caldilineales</taxon>
        <taxon>Caldilineaceae</taxon>
    </lineage>
</organism>
<accession>A0A6B1DYX9</accession>
<protein>
    <submittedName>
        <fullName evidence="1">Uncharacterized protein</fullName>
    </submittedName>
</protein>
<reference evidence="1" key="1">
    <citation type="submission" date="2019-09" db="EMBL/GenBank/DDBJ databases">
        <title>Characterisation of the sponge microbiome using genome-centric metagenomics.</title>
        <authorList>
            <person name="Engelberts J.P."/>
            <person name="Robbins S.J."/>
            <person name="De Goeij J.M."/>
            <person name="Aranda M."/>
            <person name="Bell S.C."/>
            <person name="Webster N.S."/>
        </authorList>
    </citation>
    <scope>NUCLEOTIDE SEQUENCE</scope>
    <source>
        <strain evidence="1">SB0662_bin_9</strain>
    </source>
</reference>